<dbReference type="PROSITE" id="PS51194">
    <property type="entry name" value="HELICASE_CTER"/>
    <property type="match status" value="1"/>
</dbReference>
<dbReference type="InParanoid" id="F8PLG0"/>
<feature type="region of interest" description="Disordered" evidence="1">
    <location>
        <begin position="78"/>
        <end position="156"/>
    </location>
</feature>
<reference evidence="4" key="1">
    <citation type="journal article" date="2011" name="Science">
        <title>The plant cell wall-decomposing machinery underlies the functional diversity of forest fungi.</title>
        <authorList>
            <person name="Eastwood D.C."/>
            <person name="Floudas D."/>
            <person name="Binder M."/>
            <person name="Majcherczyk A."/>
            <person name="Schneider P."/>
            <person name="Aerts A."/>
            <person name="Asiegbu F.O."/>
            <person name="Baker S.E."/>
            <person name="Barry K."/>
            <person name="Bendiksby M."/>
            <person name="Blumentritt M."/>
            <person name="Coutinho P.M."/>
            <person name="Cullen D."/>
            <person name="de Vries R.P."/>
            <person name="Gathman A."/>
            <person name="Goodell B."/>
            <person name="Henrissat B."/>
            <person name="Ihrmark K."/>
            <person name="Kauserud H."/>
            <person name="Kohler A."/>
            <person name="LaButti K."/>
            <person name="Lapidus A."/>
            <person name="Lavin J.L."/>
            <person name="Lee Y.-H."/>
            <person name="Lindquist E."/>
            <person name="Lilly W."/>
            <person name="Lucas S."/>
            <person name="Morin E."/>
            <person name="Murat C."/>
            <person name="Oguiza J.A."/>
            <person name="Park J."/>
            <person name="Pisabarro A.G."/>
            <person name="Riley R."/>
            <person name="Rosling A."/>
            <person name="Salamov A."/>
            <person name="Schmidt O."/>
            <person name="Schmutz J."/>
            <person name="Skrede I."/>
            <person name="Stenlid J."/>
            <person name="Wiebenga A."/>
            <person name="Xie X."/>
            <person name="Kuees U."/>
            <person name="Hibbett D.S."/>
            <person name="Hoffmeister D."/>
            <person name="Hoegberg N."/>
            <person name="Martin F."/>
            <person name="Grigoriev I.V."/>
            <person name="Watkinson S.C."/>
        </authorList>
    </citation>
    <scope>NUCLEOTIDE SEQUENCE [LARGE SCALE GENOMIC DNA]</scope>
    <source>
        <strain evidence="4">strain S7.3</strain>
    </source>
</reference>
<feature type="compositionally biased region" description="Basic and acidic residues" evidence="1">
    <location>
        <begin position="99"/>
        <end position="117"/>
    </location>
</feature>
<dbReference type="InterPro" id="IPR027417">
    <property type="entry name" value="P-loop_NTPase"/>
</dbReference>
<feature type="domain" description="Helicase C-terminal" evidence="2">
    <location>
        <begin position="1"/>
        <end position="78"/>
    </location>
</feature>
<name>F8PLG0_SERL3</name>
<dbReference type="Proteomes" id="UP000008063">
    <property type="component" value="Unassembled WGS sequence"/>
</dbReference>
<dbReference type="HOGENOM" id="CLU_1171227_0_0_1"/>
<sequence length="237" mass="26110">MFCAHQEDCLGLDIPDVELVIQFGVPKSLTNWMQRAGRAARLHSMQGQAILLVEASVLRKVGVSVVVKEEPLSDGELVANRHFDNPPGQSGQGAAGSSQDREARVEEAGHRSCKVEEAGGGQTEEDARVIKTKSRDDTRAIQKKPRTSQKENVPLPGFSQFHAKLDTLVPQTPSPQTGPCLYTNWPVDRLPVHIADPSPFTPNDYNYTISYTAHSPFTPISLLIVTHNIYFIFLPTQ</sequence>
<dbReference type="AlphaFoldDB" id="F8PLG0"/>
<dbReference type="EMBL" id="GL945476">
    <property type="protein sequence ID" value="EGO02442.1"/>
    <property type="molecule type" value="Genomic_DNA"/>
</dbReference>
<dbReference type="InterPro" id="IPR001650">
    <property type="entry name" value="Helicase_C-like"/>
</dbReference>
<gene>
    <name evidence="3" type="ORF">SERLA73DRAFT_150192</name>
</gene>
<dbReference type="SUPFAM" id="SSF52540">
    <property type="entry name" value="P-loop containing nucleoside triphosphate hydrolases"/>
    <property type="match status" value="1"/>
</dbReference>
<evidence type="ECO:0000313" key="4">
    <source>
        <dbReference type="Proteomes" id="UP000008063"/>
    </source>
</evidence>
<proteinExistence type="predicted"/>
<protein>
    <recommendedName>
        <fullName evidence="2">Helicase C-terminal domain-containing protein</fullName>
    </recommendedName>
</protein>
<evidence type="ECO:0000313" key="3">
    <source>
        <dbReference type="EMBL" id="EGO02442.1"/>
    </source>
</evidence>
<organism evidence="4">
    <name type="scientific">Serpula lacrymans var. lacrymans (strain S7.3)</name>
    <name type="common">Dry rot fungus</name>
    <dbReference type="NCBI Taxonomy" id="936435"/>
    <lineage>
        <taxon>Eukaryota</taxon>
        <taxon>Fungi</taxon>
        <taxon>Dikarya</taxon>
        <taxon>Basidiomycota</taxon>
        <taxon>Agaricomycotina</taxon>
        <taxon>Agaricomycetes</taxon>
        <taxon>Agaricomycetidae</taxon>
        <taxon>Boletales</taxon>
        <taxon>Coniophorineae</taxon>
        <taxon>Serpulaceae</taxon>
        <taxon>Serpula</taxon>
    </lineage>
</organism>
<dbReference type="Pfam" id="PF00271">
    <property type="entry name" value="Helicase_C"/>
    <property type="match status" value="1"/>
</dbReference>
<accession>F8PLG0</accession>
<keyword evidence="4" id="KW-1185">Reference proteome</keyword>
<evidence type="ECO:0000256" key="1">
    <source>
        <dbReference type="SAM" id="MobiDB-lite"/>
    </source>
</evidence>
<evidence type="ECO:0000259" key="2">
    <source>
        <dbReference type="PROSITE" id="PS51194"/>
    </source>
</evidence>
<dbReference type="Gene3D" id="3.40.50.300">
    <property type="entry name" value="P-loop containing nucleotide triphosphate hydrolases"/>
    <property type="match status" value="1"/>
</dbReference>
<feature type="compositionally biased region" description="Basic and acidic residues" evidence="1">
    <location>
        <begin position="125"/>
        <end position="140"/>
    </location>
</feature>